<reference evidence="1" key="2">
    <citation type="submission" date="2007-10" db="EMBL/GenBank/DDBJ databases">
        <authorList>
            <person name="Myers G.S."/>
        </authorList>
    </citation>
    <scope>NUCLEOTIDE SEQUENCE [LARGE SCALE GENOMIC DNA]</scope>
</reference>
<gene>
    <name evidence="1" type="ORF">RICGR_0290</name>
</gene>
<evidence type="ECO:0000313" key="1">
    <source>
        <dbReference type="EMBL" id="EDP45967.1"/>
    </source>
</evidence>
<dbReference type="EMBL" id="AAQJ02000001">
    <property type="protein sequence ID" value="EDP45967.1"/>
    <property type="molecule type" value="Genomic_DNA"/>
</dbReference>
<dbReference type="AlphaFoldDB" id="A8PKB5"/>
<dbReference type="Proteomes" id="UP000054075">
    <property type="component" value="Unassembled WGS sequence"/>
</dbReference>
<dbReference type="STRING" id="59196.RICGR_0290"/>
<dbReference type="RefSeq" id="WP_006034955.1">
    <property type="nucleotide sequence ID" value="NZ_AAQJ02000001.1"/>
</dbReference>
<evidence type="ECO:0008006" key="3">
    <source>
        <dbReference type="Google" id="ProtNLM"/>
    </source>
</evidence>
<dbReference type="OrthoDB" id="5659804at2"/>
<keyword evidence="2" id="KW-1185">Reference proteome</keyword>
<accession>A8PKB5</accession>
<reference evidence="1" key="1">
    <citation type="submission" date="2006-04" db="EMBL/GenBank/DDBJ databases">
        <authorList>
            <person name="Seshadri R."/>
            <person name="Federici B.A."/>
        </authorList>
    </citation>
    <scope>NUCLEOTIDE SEQUENCE [LARGE SCALE GENOMIC DNA]</scope>
</reference>
<proteinExistence type="predicted"/>
<organism evidence="1 2">
    <name type="scientific">Rickettsiella grylli</name>
    <dbReference type="NCBI Taxonomy" id="59196"/>
    <lineage>
        <taxon>Bacteria</taxon>
        <taxon>Pseudomonadati</taxon>
        <taxon>Pseudomonadota</taxon>
        <taxon>Gammaproteobacteria</taxon>
        <taxon>Legionellales</taxon>
        <taxon>Coxiellaceae</taxon>
        <taxon>Rickettsiella</taxon>
    </lineage>
</organism>
<comment type="caution">
    <text evidence="1">The sequence shown here is derived from an EMBL/GenBank/DDBJ whole genome shotgun (WGS) entry which is preliminary data.</text>
</comment>
<dbReference type="eggNOG" id="COG5464">
    <property type="taxonomic scope" value="Bacteria"/>
</dbReference>
<protein>
    <recommendedName>
        <fullName evidence="3">Transposase (putative) YhgA-like domain-containing protein</fullName>
    </recommendedName>
</protein>
<sequence>MSEKKQRANHDSAWKDILDVYFKEFMEFFYPKIAKEMDWGVPYETLDNELQSITTESMIGKTFVDKLIKIKSLKGKEEVVLIHIEIQGKKEEDLRVFTKLCH</sequence>
<evidence type="ECO:0000313" key="2">
    <source>
        <dbReference type="Proteomes" id="UP000054075"/>
    </source>
</evidence>
<name>A8PKB5_9COXI</name>